<dbReference type="Pfam" id="PF13568">
    <property type="entry name" value="OMP_b-brl_2"/>
    <property type="match status" value="1"/>
</dbReference>
<name>A0A930XVI6_9FLAO</name>
<dbReference type="SUPFAM" id="SSF56925">
    <property type="entry name" value="OMPA-like"/>
    <property type="match status" value="1"/>
</dbReference>
<evidence type="ECO:0000259" key="2">
    <source>
        <dbReference type="Pfam" id="PF13568"/>
    </source>
</evidence>
<proteinExistence type="predicted"/>
<accession>A0A930XVI6</accession>
<dbReference type="AlphaFoldDB" id="A0A930XVI6"/>
<evidence type="ECO:0000313" key="3">
    <source>
        <dbReference type="EMBL" id="MBF2708346.1"/>
    </source>
</evidence>
<comment type="caution">
    <text evidence="3">The sequence shown here is derived from an EMBL/GenBank/DDBJ whole genome shotgun (WGS) entry which is preliminary data.</text>
</comment>
<organism evidence="3 4">
    <name type="scientific">Flavobacterium soyangense</name>
    <dbReference type="NCBI Taxonomy" id="2023265"/>
    <lineage>
        <taxon>Bacteria</taxon>
        <taxon>Pseudomonadati</taxon>
        <taxon>Bacteroidota</taxon>
        <taxon>Flavobacteriia</taxon>
        <taxon>Flavobacteriales</taxon>
        <taxon>Flavobacteriaceae</taxon>
        <taxon>Flavobacterium</taxon>
    </lineage>
</organism>
<feature type="domain" description="Outer membrane protein beta-barrel" evidence="2">
    <location>
        <begin position="19"/>
        <end position="171"/>
    </location>
</feature>
<dbReference type="InterPro" id="IPR011250">
    <property type="entry name" value="OMP/PagP_B-barrel"/>
</dbReference>
<dbReference type="RefSeq" id="WP_194311604.1">
    <property type="nucleotide sequence ID" value="NZ_JADHEC010000012.1"/>
</dbReference>
<dbReference type="Proteomes" id="UP000646211">
    <property type="component" value="Unassembled WGS sequence"/>
</dbReference>
<keyword evidence="1" id="KW-0732">Signal</keyword>
<dbReference type="EMBL" id="JADHEC010000012">
    <property type="protein sequence ID" value="MBF2708346.1"/>
    <property type="molecule type" value="Genomic_DNA"/>
</dbReference>
<reference evidence="3" key="1">
    <citation type="submission" date="2020-11" db="EMBL/GenBank/DDBJ databases">
        <title>Genome of Flavobacterium soyangense.</title>
        <authorList>
            <person name="Liu Q."/>
            <person name="Xin Y.-H."/>
        </authorList>
    </citation>
    <scope>NUCLEOTIDE SEQUENCE</scope>
    <source>
        <strain evidence="3">CGMCC 1.13493</strain>
    </source>
</reference>
<protein>
    <submittedName>
        <fullName evidence="3">PorT family protein</fullName>
    </submittedName>
</protein>
<dbReference type="InterPro" id="IPR025665">
    <property type="entry name" value="Beta-barrel_OMP_2"/>
</dbReference>
<feature type="signal peptide" evidence="1">
    <location>
        <begin position="1"/>
        <end position="19"/>
    </location>
</feature>
<feature type="chain" id="PRO_5037011960" evidence="1">
    <location>
        <begin position="20"/>
        <end position="195"/>
    </location>
</feature>
<sequence length="195" mass="21096">MKKIILLSVAFLAFSFANAQDKKDMSFGVKGGLNICSVTNADQYGSNSSSLIGFHLGLFGEFMVSDKFAIQPELLYSAQGVKVDSDGDKIDVKLDYINIPVMAKYYIAKDFSLEFGPQIGFLLSAKAKSGGVSENLKDSTKSTDFGLNFGAGYDIGDFTLGIRYNLGLSQLQKDLISGESASHNSVFQIALGYKF</sequence>
<gene>
    <name evidence="3" type="ORF">IR213_07055</name>
</gene>
<evidence type="ECO:0000256" key="1">
    <source>
        <dbReference type="SAM" id="SignalP"/>
    </source>
</evidence>
<keyword evidence="4" id="KW-1185">Reference proteome</keyword>
<evidence type="ECO:0000313" key="4">
    <source>
        <dbReference type="Proteomes" id="UP000646211"/>
    </source>
</evidence>